<proteinExistence type="predicted"/>
<keyword evidence="1" id="KW-0812">Transmembrane</keyword>
<dbReference type="STRING" id="1293054.HSACCH_01296"/>
<dbReference type="AlphaFoldDB" id="M5DZW5"/>
<keyword evidence="1" id="KW-1133">Transmembrane helix</keyword>
<dbReference type="InParanoid" id="M5DZW5"/>
<organism evidence="2 3">
    <name type="scientific">Halanaerobium saccharolyticum subsp. saccharolyticum DSM 6643</name>
    <dbReference type="NCBI Taxonomy" id="1293054"/>
    <lineage>
        <taxon>Bacteria</taxon>
        <taxon>Bacillati</taxon>
        <taxon>Bacillota</taxon>
        <taxon>Clostridia</taxon>
        <taxon>Halanaerobiales</taxon>
        <taxon>Halanaerobiaceae</taxon>
        <taxon>Halanaerobium</taxon>
    </lineage>
</organism>
<dbReference type="EMBL" id="CAUI01000015">
    <property type="protein sequence ID" value="CCU79389.1"/>
    <property type="molecule type" value="Genomic_DNA"/>
</dbReference>
<evidence type="ECO:0000313" key="2">
    <source>
        <dbReference type="EMBL" id="CCU79389.1"/>
    </source>
</evidence>
<feature type="transmembrane region" description="Helical" evidence="1">
    <location>
        <begin position="20"/>
        <end position="41"/>
    </location>
</feature>
<evidence type="ECO:0000256" key="1">
    <source>
        <dbReference type="SAM" id="Phobius"/>
    </source>
</evidence>
<reference evidence="3" key="1">
    <citation type="journal article" date="2013" name="Genome Announc.">
        <title>Genome Sequence of Halanaerobium saccharolyticum subsp. saccharolyticum Strain DSM 6643T, a Halophilic Hydrogen-Producing Bacterium.</title>
        <authorList>
            <person name="Kivisto A."/>
            <person name="Larjo A."/>
            <person name="Ciranna A."/>
            <person name="Santala V."/>
            <person name="Roos C."/>
            <person name="Karp M."/>
        </authorList>
    </citation>
    <scope>NUCLEOTIDE SEQUENCE [LARGE SCALE GENOMIC DNA]</scope>
    <source>
        <strain evidence="3">DSM 6643</strain>
    </source>
</reference>
<name>M5DZW5_9FIRM</name>
<evidence type="ECO:0008006" key="4">
    <source>
        <dbReference type="Google" id="ProtNLM"/>
    </source>
</evidence>
<dbReference type="Proteomes" id="UP000012063">
    <property type="component" value="Unassembled WGS sequence"/>
</dbReference>
<comment type="caution">
    <text evidence="2">The sequence shown here is derived from an EMBL/GenBank/DDBJ whole genome shotgun (WGS) entry which is preliminary data.</text>
</comment>
<protein>
    <recommendedName>
        <fullName evidence="4">Prepilin-type N-terminal cleavage/methylation domain-containing protein</fullName>
    </recommendedName>
</protein>
<dbReference type="OrthoDB" id="2624420at2"/>
<dbReference type="eggNOG" id="COG4967">
    <property type="taxonomic scope" value="Bacteria"/>
</dbReference>
<keyword evidence="1" id="KW-0472">Membrane</keyword>
<gene>
    <name evidence="2" type="ORF">HSACCH_01296</name>
</gene>
<accession>M5DZW5</accession>
<keyword evidence="3" id="KW-1185">Reference proteome</keyword>
<evidence type="ECO:0000313" key="3">
    <source>
        <dbReference type="Proteomes" id="UP000012063"/>
    </source>
</evidence>
<sequence>MFSFFKKSDGYSLVETMSSIVILTIAIFPALGYFTNSINLVHQTEIRSQAMDMAVDTMEYFKMTSQNEALSLSTQVNKFSTNTSDIENEIINSYDKFTDDYDIDVIFDSGIGNNKKITATVYWDNDKKNYQLTSLVRDGG</sequence>
<dbReference type="RefSeq" id="WP_005488732.1">
    <property type="nucleotide sequence ID" value="NZ_CAUI01000015.1"/>
</dbReference>